<gene>
    <name evidence="1" type="primary">MLL4A</name>
</gene>
<dbReference type="AlphaFoldDB" id="A0A1A8KJH4"/>
<protein>
    <submittedName>
        <fullName evidence="1">Myeloid/lymphoid or mixed-lineage leukemia 4a</fullName>
    </submittedName>
</protein>
<sequence>WDRTSGLILTAACGRLRSMSRLVLCYKCTVLSQGGATCVAIIVGSRAPQWAATSPPASAISTSCALESTSVCSCRT</sequence>
<organism evidence="1">
    <name type="scientific">Nothobranchius kuhntae</name>
    <name type="common">Beira killifish</name>
    <dbReference type="NCBI Taxonomy" id="321403"/>
    <lineage>
        <taxon>Eukaryota</taxon>
        <taxon>Metazoa</taxon>
        <taxon>Chordata</taxon>
        <taxon>Craniata</taxon>
        <taxon>Vertebrata</taxon>
        <taxon>Euteleostomi</taxon>
        <taxon>Actinopterygii</taxon>
        <taxon>Neopterygii</taxon>
        <taxon>Teleostei</taxon>
        <taxon>Neoteleostei</taxon>
        <taxon>Acanthomorphata</taxon>
        <taxon>Ovalentaria</taxon>
        <taxon>Atherinomorphae</taxon>
        <taxon>Cyprinodontiformes</taxon>
        <taxon>Nothobranchiidae</taxon>
        <taxon>Nothobranchius</taxon>
    </lineage>
</organism>
<feature type="non-terminal residue" evidence="1">
    <location>
        <position position="76"/>
    </location>
</feature>
<reference evidence="1" key="1">
    <citation type="submission" date="2016-05" db="EMBL/GenBank/DDBJ databases">
        <authorList>
            <person name="Lavstsen T."/>
            <person name="Jespersen J.S."/>
        </authorList>
    </citation>
    <scope>NUCLEOTIDE SEQUENCE</scope>
    <source>
        <tissue evidence="1">Brain</tissue>
    </source>
</reference>
<evidence type="ECO:0000313" key="1">
    <source>
        <dbReference type="EMBL" id="SBR32545.1"/>
    </source>
</evidence>
<proteinExistence type="predicted"/>
<accession>A0A1A8KJH4</accession>
<reference evidence="1" key="2">
    <citation type="submission" date="2016-06" db="EMBL/GenBank/DDBJ databases">
        <title>The genome of a short-lived fish provides insights into sex chromosome evolution and the genetic control of aging.</title>
        <authorList>
            <person name="Reichwald K."/>
            <person name="Felder M."/>
            <person name="Petzold A."/>
            <person name="Koch P."/>
            <person name="Groth M."/>
            <person name="Platzer M."/>
        </authorList>
    </citation>
    <scope>NUCLEOTIDE SEQUENCE</scope>
    <source>
        <tissue evidence="1">Brain</tissue>
    </source>
</reference>
<dbReference type="EMBL" id="HAEE01012495">
    <property type="protein sequence ID" value="SBR32545.1"/>
    <property type="molecule type" value="Transcribed_RNA"/>
</dbReference>
<feature type="non-terminal residue" evidence="1">
    <location>
        <position position="1"/>
    </location>
</feature>
<name>A0A1A8KJH4_NOTKU</name>